<dbReference type="Gramene" id="PVH37979">
    <property type="protein sequence ID" value="PVH37979"/>
    <property type="gene ID" value="PAHAL_5G142100"/>
</dbReference>
<dbReference type="Proteomes" id="UP000243499">
    <property type="component" value="Chromosome 5"/>
</dbReference>
<reference evidence="2" key="1">
    <citation type="submission" date="2018-04" db="EMBL/GenBank/DDBJ databases">
        <title>WGS assembly of Panicum hallii.</title>
        <authorList>
            <person name="Lovell J."/>
            <person name="Jenkins J."/>
            <person name="Lowry D."/>
            <person name="Mamidi S."/>
            <person name="Sreedasyam A."/>
            <person name="Weng X."/>
            <person name="Barry K."/>
            <person name="Bonette J."/>
            <person name="Campitelli B."/>
            <person name="Daum C."/>
            <person name="Gordon S."/>
            <person name="Gould B."/>
            <person name="Lipzen A."/>
            <person name="Macqueen A."/>
            <person name="Palacio-Mejia J."/>
            <person name="Plott C."/>
            <person name="Shakirov E."/>
            <person name="Shu S."/>
            <person name="Yoshinaga Y."/>
            <person name="Zane M."/>
            <person name="Rokhsar D."/>
            <person name="Grimwood J."/>
            <person name="Schmutz J."/>
            <person name="Juenger T."/>
        </authorList>
    </citation>
    <scope>NUCLEOTIDE SEQUENCE [LARGE SCALE GENOMIC DNA]</scope>
    <source>
        <strain evidence="2">FIL2</strain>
    </source>
</reference>
<evidence type="ECO:0000313" key="2">
    <source>
        <dbReference type="EMBL" id="PVH37979.1"/>
    </source>
</evidence>
<keyword evidence="1" id="KW-1133">Transmembrane helix</keyword>
<dbReference type="EMBL" id="CM008050">
    <property type="protein sequence ID" value="PVH37979.1"/>
    <property type="molecule type" value="Genomic_DNA"/>
</dbReference>
<feature type="transmembrane region" description="Helical" evidence="1">
    <location>
        <begin position="132"/>
        <end position="150"/>
    </location>
</feature>
<name>A0A2T8IJY8_9POAL</name>
<protein>
    <submittedName>
        <fullName evidence="2">Uncharacterized protein</fullName>
    </submittedName>
</protein>
<sequence>MYISTYICSCKKKMCPCSCRVLRLHHIADIGLARRCQWWLLASLFHSVTSIMITVKESDSLHIDYRSPSQLAKLLGPSITLILSIILLLSLVKHYPITQDVLITRFIVGYICIGYLSILLTDFIYFKVTTVMLELILIPVTICMHALRFTTQGPLVEFEMKTLILALLAAIPAVLCLIPLDETFWEHLLKQLALKIATLVAAVFRGLDVIVMLCHATREAANYLRSRLQECF</sequence>
<keyword evidence="1" id="KW-0812">Transmembrane</keyword>
<feature type="transmembrane region" description="Helical" evidence="1">
    <location>
        <begin position="75"/>
        <end position="95"/>
    </location>
</feature>
<feature type="transmembrane region" description="Helical" evidence="1">
    <location>
        <begin position="107"/>
        <end position="126"/>
    </location>
</feature>
<feature type="transmembrane region" description="Helical" evidence="1">
    <location>
        <begin position="38"/>
        <end position="55"/>
    </location>
</feature>
<organism evidence="2">
    <name type="scientific">Panicum hallii</name>
    <dbReference type="NCBI Taxonomy" id="206008"/>
    <lineage>
        <taxon>Eukaryota</taxon>
        <taxon>Viridiplantae</taxon>
        <taxon>Streptophyta</taxon>
        <taxon>Embryophyta</taxon>
        <taxon>Tracheophyta</taxon>
        <taxon>Spermatophyta</taxon>
        <taxon>Magnoliopsida</taxon>
        <taxon>Liliopsida</taxon>
        <taxon>Poales</taxon>
        <taxon>Poaceae</taxon>
        <taxon>PACMAD clade</taxon>
        <taxon>Panicoideae</taxon>
        <taxon>Panicodae</taxon>
        <taxon>Paniceae</taxon>
        <taxon>Panicinae</taxon>
        <taxon>Panicum</taxon>
        <taxon>Panicum sect. Panicum</taxon>
    </lineage>
</organism>
<dbReference type="AlphaFoldDB" id="A0A2T8IJY8"/>
<evidence type="ECO:0000256" key="1">
    <source>
        <dbReference type="SAM" id="Phobius"/>
    </source>
</evidence>
<gene>
    <name evidence="2" type="ORF">PAHAL_5G142100</name>
</gene>
<proteinExistence type="predicted"/>
<keyword evidence="1" id="KW-0472">Membrane</keyword>
<feature type="transmembrane region" description="Helical" evidence="1">
    <location>
        <begin position="192"/>
        <end position="217"/>
    </location>
</feature>
<feature type="transmembrane region" description="Helical" evidence="1">
    <location>
        <begin position="162"/>
        <end position="180"/>
    </location>
</feature>
<accession>A0A2T8IJY8</accession>